<reference evidence="1" key="1">
    <citation type="submission" date="2019-08" db="EMBL/GenBank/DDBJ databases">
        <authorList>
            <person name="Kucharzyk K."/>
            <person name="Murdoch R.W."/>
            <person name="Higgins S."/>
            <person name="Loffler F."/>
        </authorList>
    </citation>
    <scope>NUCLEOTIDE SEQUENCE</scope>
</reference>
<organism evidence="1">
    <name type="scientific">bioreactor metagenome</name>
    <dbReference type="NCBI Taxonomy" id="1076179"/>
    <lineage>
        <taxon>unclassified sequences</taxon>
        <taxon>metagenomes</taxon>
        <taxon>ecological metagenomes</taxon>
    </lineage>
</organism>
<dbReference type="InterPro" id="IPR006427">
    <property type="entry name" value="Portal_HK97"/>
</dbReference>
<comment type="caution">
    <text evidence="1">The sequence shown here is derived from an EMBL/GenBank/DDBJ whole genome shotgun (WGS) entry which is preliminary data.</text>
</comment>
<gene>
    <name evidence="1" type="ORF">SDC9_90055</name>
</gene>
<dbReference type="EMBL" id="VSSQ01010082">
    <property type="protein sequence ID" value="MPM43382.1"/>
    <property type="molecule type" value="Genomic_DNA"/>
</dbReference>
<sequence length="390" mass="44567">MSFFTWLSSVFGGNTVPLNGVDLREYAEEYAAAVEYHVRELAFWSCIEIVSNAVAKCEFKTYQNKKETKLKEYYLWNIEPNQNQNSSVFLKKLIAMLYLRNEALIIEQNGKLYVADSYDKKEYALYEDLFSNVTIGDFTYNRSFRQGEVLYMQRSLRNMKPVIDALYGSYGKLISYGMTTYQRSRGNKGIFKYEGIPQPNTPEKQYFDTLINEKISKWLNTDAAALPLGKGQDWKELTQKTYSNETTRDIRAMIDDICEFTARGFGIPPTLLTGAVQDTSKAIDQLLTFSVDPLLDMISEEINRKRNGYAGFANGNYLRIDSKSIKHIDLLSVSTAIDKLISSGAFCINDIRKLVGEEPIDEAWAIMHYITKNYEPLTNQTLLNPPEGGE</sequence>
<dbReference type="Pfam" id="PF04860">
    <property type="entry name" value="Phage_portal"/>
    <property type="match status" value="1"/>
</dbReference>
<dbReference type="InterPro" id="IPR006944">
    <property type="entry name" value="Phage/GTA_portal"/>
</dbReference>
<dbReference type="NCBIfam" id="TIGR01537">
    <property type="entry name" value="portal_HK97"/>
    <property type="match status" value="1"/>
</dbReference>
<dbReference type="AlphaFoldDB" id="A0A644ZRA5"/>
<evidence type="ECO:0008006" key="2">
    <source>
        <dbReference type="Google" id="ProtNLM"/>
    </source>
</evidence>
<accession>A0A644ZRA5</accession>
<proteinExistence type="predicted"/>
<evidence type="ECO:0000313" key="1">
    <source>
        <dbReference type="EMBL" id="MPM43382.1"/>
    </source>
</evidence>
<name>A0A644ZRA5_9ZZZZ</name>
<protein>
    <recommendedName>
        <fullName evidence="2">Phage portal protein</fullName>
    </recommendedName>
</protein>